<evidence type="ECO:0000313" key="4">
    <source>
        <dbReference type="Proteomes" id="UP000274131"/>
    </source>
</evidence>
<organism evidence="5">
    <name type="scientific">Enterobius vermicularis</name>
    <name type="common">Human pinworm</name>
    <dbReference type="NCBI Taxonomy" id="51028"/>
    <lineage>
        <taxon>Eukaryota</taxon>
        <taxon>Metazoa</taxon>
        <taxon>Ecdysozoa</taxon>
        <taxon>Nematoda</taxon>
        <taxon>Chromadorea</taxon>
        <taxon>Rhabditida</taxon>
        <taxon>Spirurina</taxon>
        <taxon>Oxyuridomorpha</taxon>
        <taxon>Oxyuroidea</taxon>
        <taxon>Oxyuridae</taxon>
        <taxon>Enterobius</taxon>
    </lineage>
</organism>
<dbReference type="OrthoDB" id="10249567at2759"/>
<reference evidence="5" key="1">
    <citation type="submission" date="2016-04" db="UniProtKB">
        <authorList>
            <consortium name="WormBaseParasite"/>
        </authorList>
    </citation>
    <scope>IDENTIFICATION</scope>
</reference>
<dbReference type="InterPro" id="IPR008974">
    <property type="entry name" value="TRAF-like"/>
</dbReference>
<feature type="domain" description="BTB" evidence="1">
    <location>
        <begin position="187"/>
        <end position="249"/>
    </location>
</feature>
<name>A0A158Q9T8_ENTVE</name>
<dbReference type="SMART" id="SM00225">
    <property type="entry name" value="BTB"/>
    <property type="match status" value="1"/>
</dbReference>
<dbReference type="GO" id="GO:0030163">
    <property type="term" value="P:protein catabolic process"/>
    <property type="evidence" value="ECO:0007669"/>
    <property type="project" value="UniProtKB-ARBA"/>
</dbReference>
<dbReference type="InterPro" id="IPR000210">
    <property type="entry name" value="BTB/POZ_dom"/>
</dbReference>
<dbReference type="Gene3D" id="1.25.40.420">
    <property type="match status" value="1"/>
</dbReference>
<dbReference type="Gene3D" id="3.30.710.10">
    <property type="entry name" value="Potassium Channel Kv1.1, Chain A"/>
    <property type="match status" value="1"/>
</dbReference>
<evidence type="ECO:0000313" key="3">
    <source>
        <dbReference type="EMBL" id="VDD87617.1"/>
    </source>
</evidence>
<protein>
    <submittedName>
        <fullName evidence="5">BTB domain-containing protein</fullName>
    </submittedName>
</protein>
<keyword evidence="4" id="KW-1185">Reference proteome</keyword>
<dbReference type="Proteomes" id="UP000274131">
    <property type="component" value="Unassembled WGS sequence"/>
</dbReference>
<dbReference type="SUPFAM" id="SSF54695">
    <property type="entry name" value="POZ domain"/>
    <property type="match status" value="1"/>
</dbReference>
<dbReference type="InterPro" id="IPR011333">
    <property type="entry name" value="SKP1/BTB/POZ_sf"/>
</dbReference>
<dbReference type="WBParaSite" id="EVEC_0000305201-mRNA-1">
    <property type="protein sequence ID" value="EVEC_0000305201-mRNA-1"/>
    <property type="gene ID" value="EVEC_0000305201"/>
</dbReference>
<sequence length="372" mass="42042">MADIIGPLRPSDSWSTTEVRTLQHSHVWAIRGFSQCDCRYLETSVKIKESPIPNTNCDSYLTFRIRLHPQGNKESNKDFSFFQVFCNTNTTKYRAKFSVFNAKNEEAQTTVYNGTQQLHGYFEYIRRDLLIAHIQPQDELQLVLNLTINFDTVTKTSQTQRPSGLPEPKFTEMARDMENFFREGRLSDFTIIAGGREMRAHRAILSARSPVFAAMLEPHTEEYKNSQVNFADIEYEVMHELLTYIYSGRSPNLTNMALDLLAAADRFQLTGLKEMADQVPTLKLWGAQVLRSGLTVESACRYLVFADMHSAQDLKLDALRFIAQNSASIISTDGWAELVKQDPALVTEVVSAIAAADPRATVPNANNSSCIF</sequence>
<dbReference type="SUPFAM" id="SSF49599">
    <property type="entry name" value="TRAF domain-like"/>
    <property type="match status" value="1"/>
</dbReference>
<evidence type="ECO:0000313" key="5">
    <source>
        <dbReference type="WBParaSite" id="EVEC_0000305201-mRNA-1"/>
    </source>
</evidence>
<gene>
    <name evidence="3" type="ORF">EVEC_LOCUS2760</name>
</gene>
<accession>A0A158Q9T8</accession>
<dbReference type="PROSITE" id="PS50097">
    <property type="entry name" value="BTB"/>
    <property type="match status" value="1"/>
</dbReference>
<dbReference type="AlphaFoldDB" id="A0A158Q9T8"/>
<dbReference type="PANTHER" id="PTHR24413">
    <property type="entry name" value="SPECKLE-TYPE POZ PROTEIN"/>
    <property type="match status" value="1"/>
</dbReference>
<dbReference type="FunFam" id="3.30.710.10:FF:000159">
    <property type="entry name" value="Speckle-type POZ protein B"/>
    <property type="match status" value="1"/>
</dbReference>
<dbReference type="STRING" id="51028.A0A158Q9T8"/>
<dbReference type="PROSITE" id="PS50144">
    <property type="entry name" value="MATH"/>
    <property type="match status" value="1"/>
</dbReference>
<evidence type="ECO:0000259" key="2">
    <source>
        <dbReference type="PROSITE" id="PS50144"/>
    </source>
</evidence>
<dbReference type="Gene3D" id="2.60.210.10">
    <property type="entry name" value="Apoptosis, Tumor Necrosis Factor Receptor Associated Protein 2, Chain A"/>
    <property type="match status" value="1"/>
</dbReference>
<proteinExistence type="predicted"/>
<dbReference type="Pfam" id="PF00651">
    <property type="entry name" value="BTB"/>
    <property type="match status" value="1"/>
</dbReference>
<dbReference type="InterPro" id="IPR002083">
    <property type="entry name" value="MATH/TRAF_dom"/>
</dbReference>
<feature type="domain" description="MATH" evidence="2">
    <location>
        <begin position="23"/>
        <end position="146"/>
    </location>
</feature>
<evidence type="ECO:0000259" key="1">
    <source>
        <dbReference type="PROSITE" id="PS50097"/>
    </source>
</evidence>
<dbReference type="EMBL" id="UXUI01007445">
    <property type="protein sequence ID" value="VDD87617.1"/>
    <property type="molecule type" value="Genomic_DNA"/>
</dbReference>
<reference evidence="3 4" key="2">
    <citation type="submission" date="2018-10" db="EMBL/GenBank/DDBJ databases">
        <authorList>
            <consortium name="Pathogen Informatics"/>
        </authorList>
    </citation>
    <scope>NUCLEOTIDE SEQUENCE [LARGE SCALE GENOMIC DNA]</scope>
</reference>